<keyword evidence="7" id="KW-0479">Metal-binding</keyword>
<reference evidence="19 20" key="1">
    <citation type="submission" date="2016-09" db="EMBL/GenBank/DDBJ databases">
        <title>Draft Genome Sequence of Aeromonas sobria Strain 08005, Isolated from Sick Rana catesbeiana.</title>
        <authorList>
            <person name="Yang Q."/>
        </authorList>
    </citation>
    <scope>NUCLEOTIDE SEQUENCE [LARGE SCALE GENOMIC DNA]</scope>
    <source>
        <strain evidence="19 20">08005</strain>
    </source>
</reference>
<evidence type="ECO:0000256" key="12">
    <source>
        <dbReference type="ARBA" id="ARBA00031184"/>
    </source>
</evidence>
<evidence type="ECO:0000256" key="9">
    <source>
        <dbReference type="ARBA" id="ARBA00022833"/>
    </source>
</evidence>
<proteinExistence type="inferred from homology"/>
<keyword evidence="10" id="KW-0482">Metalloprotease</keyword>
<dbReference type="PANTHER" id="PTHR43690">
    <property type="entry name" value="NARDILYSIN"/>
    <property type="match status" value="1"/>
</dbReference>
<sequence length="928" mass="105326">MSPYASPNDHRQYHFLALANQLRVLLICDPDTDKSAASLAVNTGHFDDPADRQGMAHFLEHMLFLGTGTYPKPGEYQQFMSRHGGSNNAWTGTEFTNFFFEIDNGFFEAGLDRFSQFFICPTFTAEWVDKERNAVDSEYRLKLQDDVRRSYQVHKETVNPAHPFAKFSVGNLDTLADLPGRDLRSDLIRFYESHYSADRMALVMISPASIDTQLQWCCRYFAPILNRNLGTPTLTMPLYRLDDLGVRIHINPVKETRKLSLSFPLPNVDEFYDKKPLTFLSHLIGYEGDGSLLSLLKAKGWVNQLSAGGGISGANFKDFGVNFGLTPLGLEHVDDILAALFGYLKLIGREGLQSWRYDEKRTVLESAFRFQERGRPLDTVSGLVLNLFSYQAEDLLYGDYMMREYDEGLIRRFLAKLTPHNLRITITAPEVATDRLARWYQTPYSVATITEAEKIRWQQSEPDKALALPLPNPFISNRLDPRTPQLAADMPACLIDRPGFRLWHLHEHLFSVPKGNLYISIDSEHAVKNPRNIAMARLAVELLADHLNALTYPAELAGLGYQIYAHQGGFTINLSGFADKQPLLLDMILGNRTLGYPDPGRFAEIKEQLIRNWENQSKARPISQLFNQLTSLLQPNNPPFEQLLRHLRTVELEEMPAFVAQLFGEVHVEALVHGDWTAAEALELAALMERHLSDINGTSSKPSGETRRPLISIQDRGTLIREQGCDHEDSALLVYYQSRTTRPRDLACFTLANHIMSSTFFHELRTRQQLGYVVGAGNLPLNRHPGLIFYIQSPVAGPQILLDAVEEFIDLFPLAMLEFTEQQWQESKAGLQAQLSERDANLRSRGQRLWVSIGNKDLGFDQRERVCEEVGNLSRADLVRFITQLRSRTSDRLILCSYGQGHEHDERITGQFIDDPKAFRLNAATFEA</sequence>
<dbReference type="Gene3D" id="3.30.830.10">
    <property type="entry name" value="Metalloenzyme, LuxS/M16 peptidase-like"/>
    <property type="match status" value="4"/>
</dbReference>
<dbReference type="FunFam" id="3.30.830.10:FF:000012">
    <property type="entry name" value="Protease 3"/>
    <property type="match status" value="1"/>
</dbReference>
<dbReference type="Proteomes" id="UP000179934">
    <property type="component" value="Unassembled WGS sequence"/>
</dbReference>
<feature type="domain" description="Coenzyme PQQ synthesis protein F-like C-terminal lobe" evidence="18">
    <location>
        <begin position="751"/>
        <end position="850"/>
    </location>
</feature>
<evidence type="ECO:0000259" key="18">
    <source>
        <dbReference type="Pfam" id="PF22456"/>
    </source>
</evidence>
<evidence type="ECO:0000256" key="5">
    <source>
        <dbReference type="ARBA" id="ARBA00017565"/>
    </source>
</evidence>
<dbReference type="InterPro" id="IPR032632">
    <property type="entry name" value="Peptidase_M16_M"/>
</dbReference>
<dbReference type="SUPFAM" id="SSF63411">
    <property type="entry name" value="LuxS/MPP-like metallohydrolase"/>
    <property type="match status" value="4"/>
</dbReference>
<dbReference type="PROSITE" id="PS00143">
    <property type="entry name" value="INSULINASE"/>
    <property type="match status" value="1"/>
</dbReference>
<evidence type="ECO:0000259" key="15">
    <source>
        <dbReference type="Pfam" id="PF00675"/>
    </source>
</evidence>
<comment type="similarity">
    <text evidence="3 14">Belongs to the peptidase M16 family.</text>
</comment>
<evidence type="ECO:0000256" key="1">
    <source>
        <dbReference type="ARBA" id="ARBA00001947"/>
    </source>
</evidence>
<evidence type="ECO:0000313" key="19">
    <source>
        <dbReference type="EMBL" id="OHY95231.1"/>
    </source>
</evidence>
<dbReference type="GeneID" id="58921393"/>
<evidence type="ECO:0000256" key="8">
    <source>
        <dbReference type="ARBA" id="ARBA00022801"/>
    </source>
</evidence>
<gene>
    <name evidence="19" type="ORF">BJD16_09660</name>
</gene>
<evidence type="ECO:0000313" key="20">
    <source>
        <dbReference type="Proteomes" id="UP000179934"/>
    </source>
</evidence>
<feature type="domain" description="Peptidase M16 middle/third" evidence="17">
    <location>
        <begin position="368"/>
        <end position="645"/>
    </location>
</feature>
<dbReference type="Pfam" id="PF16187">
    <property type="entry name" value="Peptidase_M16_M"/>
    <property type="match status" value="1"/>
</dbReference>
<dbReference type="GO" id="GO:0005737">
    <property type="term" value="C:cytoplasm"/>
    <property type="evidence" value="ECO:0007669"/>
    <property type="project" value="UniProtKB-ARBA"/>
</dbReference>
<dbReference type="EMBL" id="MKFU01000004">
    <property type="protein sequence ID" value="OHY95231.1"/>
    <property type="molecule type" value="Genomic_DNA"/>
</dbReference>
<protein>
    <recommendedName>
        <fullName evidence="5">Protease 3</fullName>
        <ecNumber evidence="4">3.4.24.55</ecNumber>
    </recommendedName>
    <alternativeName>
        <fullName evidence="13">Pitrilysin</fullName>
    </alternativeName>
    <alternativeName>
        <fullName evidence="12">Protease III</fullName>
    </alternativeName>
    <alternativeName>
        <fullName evidence="11">Protease pi</fullName>
    </alternativeName>
</protein>
<dbReference type="InterPro" id="IPR054734">
    <property type="entry name" value="PqqF-like_C_4"/>
</dbReference>
<evidence type="ECO:0000256" key="3">
    <source>
        <dbReference type="ARBA" id="ARBA00007261"/>
    </source>
</evidence>
<dbReference type="OrthoDB" id="9811314at2"/>
<dbReference type="InterPro" id="IPR011765">
    <property type="entry name" value="Pept_M16_N"/>
</dbReference>
<dbReference type="STRING" id="646.BJD16_09660"/>
<dbReference type="Pfam" id="PF22456">
    <property type="entry name" value="PqqF-like_C_4"/>
    <property type="match status" value="1"/>
</dbReference>
<dbReference type="InterPro" id="IPR007863">
    <property type="entry name" value="Peptidase_M16_C"/>
</dbReference>
<dbReference type="Pfam" id="PF05193">
    <property type="entry name" value="Peptidase_M16_C"/>
    <property type="match status" value="1"/>
</dbReference>
<evidence type="ECO:0000259" key="16">
    <source>
        <dbReference type="Pfam" id="PF05193"/>
    </source>
</evidence>
<dbReference type="GO" id="GO:0046872">
    <property type="term" value="F:metal ion binding"/>
    <property type="evidence" value="ECO:0007669"/>
    <property type="project" value="UniProtKB-KW"/>
</dbReference>
<dbReference type="GO" id="GO:0004222">
    <property type="term" value="F:metalloendopeptidase activity"/>
    <property type="evidence" value="ECO:0007669"/>
    <property type="project" value="UniProtKB-EC"/>
</dbReference>
<dbReference type="FunFam" id="3.30.830.10:FF:000005">
    <property type="entry name" value="nardilysin isoform X1"/>
    <property type="match status" value="1"/>
</dbReference>
<keyword evidence="9" id="KW-0862">Zinc</keyword>
<organism evidence="19 20">
    <name type="scientific">Aeromonas sobria</name>
    <dbReference type="NCBI Taxonomy" id="646"/>
    <lineage>
        <taxon>Bacteria</taxon>
        <taxon>Pseudomonadati</taxon>
        <taxon>Pseudomonadota</taxon>
        <taxon>Gammaproteobacteria</taxon>
        <taxon>Aeromonadales</taxon>
        <taxon>Aeromonadaceae</taxon>
        <taxon>Aeromonas</taxon>
    </lineage>
</organism>
<dbReference type="RefSeq" id="WP_042019249.1">
    <property type="nucleotide sequence ID" value="NZ_CDBW01000006.1"/>
</dbReference>
<keyword evidence="6" id="KW-0645">Protease</keyword>
<comment type="function">
    <text evidence="2">Endopeptidase that degrades small peptides of less than 7 kDa, such as glucagon and insulin.</text>
</comment>
<feature type="domain" description="Peptidase M16 N-terminal" evidence="15">
    <location>
        <begin position="23"/>
        <end position="160"/>
    </location>
</feature>
<dbReference type="InterPro" id="IPR011249">
    <property type="entry name" value="Metalloenz_LuxS/M16"/>
</dbReference>
<dbReference type="PANTHER" id="PTHR43690:SF18">
    <property type="entry name" value="INSULIN-DEGRADING ENZYME-RELATED"/>
    <property type="match status" value="1"/>
</dbReference>
<evidence type="ECO:0000256" key="13">
    <source>
        <dbReference type="ARBA" id="ARBA00033450"/>
    </source>
</evidence>
<keyword evidence="8" id="KW-0378">Hydrolase</keyword>
<name>A0A1S2D5S9_AERSO</name>
<evidence type="ECO:0000256" key="6">
    <source>
        <dbReference type="ARBA" id="ARBA00022670"/>
    </source>
</evidence>
<evidence type="ECO:0000256" key="14">
    <source>
        <dbReference type="RuleBase" id="RU004447"/>
    </source>
</evidence>
<evidence type="ECO:0000256" key="4">
    <source>
        <dbReference type="ARBA" id="ARBA00012449"/>
    </source>
</evidence>
<comment type="caution">
    <text evidence="19">The sequence shown here is derived from an EMBL/GenBank/DDBJ whole genome shotgun (WGS) entry which is preliminary data.</text>
</comment>
<evidence type="ECO:0000256" key="2">
    <source>
        <dbReference type="ARBA" id="ARBA00002184"/>
    </source>
</evidence>
<dbReference type="Pfam" id="PF00675">
    <property type="entry name" value="Peptidase_M16"/>
    <property type="match status" value="1"/>
</dbReference>
<evidence type="ECO:0000256" key="7">
    <source>
        <dbReference type="ARBA" id="ARBA00022723"/>
    </source>
</evidence>
<dbReference type="InterPro" id="IPR001431">
    <property type="entry name" value="Pept_M16_Zn_BS"/>
</dbReference>
<comment type="cofactor">
    <cofactor evidence="1">
        <name>Zn(2+)</name>
        <dbReference type="ChEBI" id="CHEBI:29105"/>
    </cofactor>
</comment>
<accession>A0A1S2D5S9</accession>
<dbReference type="EC" id="3.4.24.55" evidence="4"/>
<evidence type="ECO:0000259" key="17">
    <source>
        <dbReference type="Pfam" id="PF16187"/>
    </source>
</evidence>
<dbReference type="AlphaFoldDB" id="A0A1S2D5S9"/>
<dbReference type="InterPro" id="IPR050626">
    <property type="entry name" value="Peptidase_M16"/>
</dbReference>
<feature type="domain" description="Peptidase M16 C-terminal" evidence="16">
    <location>
        <begin position="184"/>
        <end position="362"/>
    </location>
</feature>
<evidence type="ECO:0000256" key="10">
    <source>
        <dbReference type="ARBA" id="ARBA00023049"/>
    </source>
</evidence>
<dbReference type="GO" id="GO:0006508">
    <property type="term" value="P:proteolysis"/>
    <property type="evidence" value="ECO:0007669"/>
    <property type="project" value="UniProtKB-KW"/>
</dbReference>
<evidence type="ECO:0000256" key="11">
    <source>
        <dbReference type="ARBA" id="ARBA00029597"/>
    </source>
</evidence>